<evidence type="ECO:0008006" key="5">
    <source>
        <dbReference type="Google" id="ProtNLM"/>
    </source>
</evidence>
<feature type="region of interest" description="Disordered" evidence="1">
    <location>
        <begin position="1"/>
        <end position="66"/>
    </location>
</feature>
<protein>
    <recommendedName>
        <fullName evidence="5">DNA polymerase III subunit gamma/tau</fullName>
    </recommendedName>
</protein>
<evidence type="ECO:0000256" key="1">
    <source>
        <dbReference type="SAM" id="MobiDB-lite"/>
    </source>
</evidence>
<reference evidence="3 4" key="1">
    <citation type="journal article" date="2015" name="Stand. Genomic Sci.">
        <title>Genomic Encyclopedia of Bacterial and Archaeal Type Strains, Phase III: the genomes of soil and plant-associated and newly described type strains.</title>
        <authorList>
            <person name="Whitman W.B."/>
            <person name="Woyke T."/>
            <person name="Klenk H.P."/>
            <person name="Zhou Y."/>
            <person name="Lilburn T.G."/>
            <person name="Beck B.J."/>
            <person name="De Vos P."/>
            <person name="Vandamme P."/>
            <person name="Eisen J.A."/>
            <person name="Garrity G."/>
            <person name="Hugenholtz P."/>
            <person name="Kyrpides N.C."/>
        </authorList>
    </citation>
    <scope>NUCLEOTIDE SEQUENCE [LARGE SCALE GENOMIC DNA]</scope>
    <source>
        <strain evidence="3 4">S2T63</strain>
    </source>
</reference>
<feature type="transmembrane region" description="Helical" evidence="2">
    <location>
        <begin position="117"/>
        <end position="136"/>
    </location>
</feature>
<keyword evidence="2" id="KW-0812">Transmembrane</keyword>
<sequence length="167" mass="17426">MHRDGDDDALSWDGDDDPTLHTRAAGAALPTGFTAVGKGSDDLATTPPASGSAHTDGAASDADEEREDAPQLSNAALIGLGLLGGVYLLYTIGWIIGGLRLQGVARFLVTDAAFAPFLWVAVAAPVLWFATVYLLTRAGKAWVRFAWLIGGALLLVPWPLLMIGVVA</sequence>
<dbReference type="AlphaFoldDB" id="A0A498C0H4"/>
<dbReference type="RefSeq" id="WP_121058632.1">
    <property type="nucleotide sequence ID" value="NZ_RCDB01000002.1"/>
</dbReference>
<dbReference type="Proteomes" id="UP000273158">
    <property type="component" value="Unassembled WGS sequence"/>
</dbReference>
<gene>
    <name evidence="3" type="ORF">C7474_1562</name>
</gene>
<comment type="caution">
    <text evidence="3">The sequence shown here is derived from an EMBL/GenBank/DDBJ whole genome shotgun (WGS) entry which is preliminary data.</text>
</comment>
<feature type="transmembrane region" description="Helical" evidence="2">
    <location>
        <begin position="145"/>
        <end position="166"/>
    </location>
</feature>
<evidence type="ECO:0000256" key="2">
    <source>
        <dbReference type="SAM" id="Phobius"/>
    </source>
</evidence>
<accession>A0A498C0H4</accession>
<feature type="transmembrane region" description="Helical" evidence="2">
    <location>
        <begin position="75"/>
        <end position="97"/>
    </location>
</feature>
<dbReference type="EMBL" id="RCDB01000002">
    <property type="protein sequence ID" value="RLK49414.1"/>
    <property type="molecule type" value="Genomic_DNA"/>
</dbReference>
<feature type="compositionally biased region" description="Acidic residues" evidence="1">
    <location>
        <begin position="1"/>
        <end position="17"/>
    </location>
</feature>
<organism evidence="3 4">
    <name type="scientific">Microbacterium telephonicum</name>
    <dbReference type="NCBI Taxonomy" id="1714841"/>
    <lineage>
        <taxon>Bacteria</taxon>
        <taxon>Bacillati</taxon>
        <taxon>Actinomycetota</taxon>
        <taxon>Actinomycetes</taxon>
        <taxon>Micrococcales</taxon>
        <taxon>Microbacteriaceae</taxon>
        <taxon>Microbacterium</taxon>
    </lineage>
</organism>
<proteinExistence type="predicted"/>
<evidence type="ECO:0000313" key="3">
    <source>
        <dbReference type="EMBL" id="RLK49414.1"/>
    </source>
</evidence>
<name>A0A498C0H4_9MICO</name>
<keyword evidence="4" id="KW-1185">Reference proteome</keyword>
<evidence type="ECO:0000313" key="4">
    <source>
        <dbReference type="Proteomes" id="UP000273158"/>
    </source>
</evidence>
<keyword evidence="2" id="KW-0472">Membrane</keyword>
<keyword evidence="2" id="KW-1133">Transmembrane helix</keyword>
<dbReference type="OrthoDB" id="4981704at2"/>